<dbReference type="PANTHER" id="PTHR10472">
    <property type="entry name" value="D-TYROSYL-TRNA TYR DEACYLASE"/>
    <property type="match status" value="1"/>
</dbReference>
<feature type="short sequence motif" description="Gly-cisPro motif, important for rejection of L-amino acids" evidence="2">
    <location>
        <begin position="137"/>
        <end position="138"/>
    </location>
</feature>
<dbReference type="EC" id="3.1.1.-" evidence="2"/>
<dbReference type="Pfam" id="PF02580">
    <property type="entry name" value="Tyr_Deacylase"/>
    <property type="match status" value="1"/>
</dbReference>
<comment type="similarity">
    <text evidence="1 2">Belongs to the DTD family.</text>
</comment>
<keyword evidence="2" id="KW-0820">tRNA-binding</keyword>
<name>A0A9X2MCQ4_9FIRM</name>
<comment type="caution">
    <text evidence="3">The sequence shown here is derived from an EMBL/GenBank/DDBJ whole genome shotgun (WGS) entry which is preliminary data.</text>
</comment>
<evidence type="ECO:0000256" key="2">
    <source>
        <dbReference type="HAMAP-Rule" id="MF_00518"/>
    </source>
</evidence>
<comment type="catalytic activity">
    <reaction evidence="2">
        <text>glycyl-tRNA(Ala) + H2O = tRNA(Ala) + glycine + H(+)</text>
        <dbReference type="Rhea" id="RHEA:53744"/>
        <dbReference type="Rhea" id="RHEA-COMP:9657"/>
        <dbReference type="Rhea" id="RHEA-COMP:13640"/>
        <dbReference type="ChEBI" id="CHEBI:15377"/>
        <dbReference type="ChEBI" id="CHEBI:15378"/>
        <dbReference type="ChEBI" id="CHEBI:57305"/>
        <dbReference type="ChEBI" id="CHEBI:78442"/>
        <dbReference type="ChEBI" id="CHEBI:78522"/>
    </reaction>
</comment>
<gene>
    <name evidence="2 3" type="primary">dtd</name>
    <name evidence="3" type="ORF">NSA23_00240</name>
</gene>
<reference evidence="3" key="1">
    <citation type="submission" date="2022-07" db="EMBL/GenBank/DDBJ databases">
        <title>Enhanced cultured diversity of the mouse gut microbiota enables custom-made synthetic communities.</title>
        <authorList>
            <person name="Afrizal A."/>
        </authorList>
    </citation>
    <scope>NUCLEOTIDE SEQUENCE</scope>
    <source>
        <strain evidence="3">DSM 29482</strain>
    </source>
</reference>
<evidence type="ECO:0000313" key="3">
    <source>
        <dbReference type="EMBL" id="MCR2042532.1"/>
    </source>
</evidence>
<dbReference type="FunFam" id="3.50.80.10:FF:000001">
    <property type="entry name" value="D-aminoacyl-tRNA deacylase"/>
    <property type="match status" value="1"/>
</dbReference>
<dbReference type="PANTHER" id="PTHR10472:SF5">
    <property type="entry name" value="D-AMINOACYL-TRNA DEACYLASE 1"/>
    <property type="match status" value="1"/>
</dbReference>
<dbReference type="OrthoDB" id="9801395at2"/>
<dbReference type="GO" id="GO:0043908">
    <property type="term" value="F:Ser(Gly)-tRNA(Ala) hydrolase activity"/>
    <property type="evidence" value="ECO:0007669"/>
    <property type="project" value="UniProtKB-UniRule"/>
</dbReference>
<comment type="domain">
    <text evidence="2">A Gly-cisPro motif from one monomer fits into the active site of the other monomer to allow specific chiral rejection of L-amino acids.</text>
</comment>
<accession>A0A9X2MCQ4</accession>
<dbReference type="GO" id="GO:0005737">
    <property type="term" value="C:cytoplasm"/>
    <property type="evidence" value="ECO:0007669"/>
    <property type="project" value="UniProtKB-SubCell"/>
</dbReference>
<dbReference type="RefSeq" id="WP_042682146.1">
    <property type="nucleotide sequence ID" value="NZ_CABKTM010000043.1"/>
</dbReference>
<keyword evidence="2" id="KW-0963">Cytoplasm</keyword>
<dbReference type="SUPFAM" id="SSF69500">
    <property type="entry name" value="DTD-like"/>
    <property type="match status" value="1"/>
</dbReference>
<evidence type="ECO:0000256" key="1">
    <source>
        <dbReference type="ARBA" id="ARBA00009673"/>
    </source>
</evidence>
<comment type="catalytic activity">
    <reaction evidence="2">
        <text>a D-aminoacyl-tRNA + H2O = a tRNA + a D-alpha-amino acid + H(+)</text>
        <dbReference type="Rhea" id="RHEA:13953"/>
        <dbReference type="Rhea" id="RHEA-COMP:10123"/>
        <dbReference type="Rhea" id="RHEA-COMP:10124"/>
        <dbReference type="ChEBI" id="CHEBI:15377"/>
        <dbReference type="ChEBI" id="CHEBI:15378"/>
        <dbReference type="ChEBI" id="CHEBI:59871"/>
        <dbReference type="ChEBI" id="CHEBI:78442"/>
        <dbReference type="ChEBI" id="CHEBI:79333"/>
        <dbReference type="EC" id="3.1.1.96"/>
    </reaction>
</comment>
<keyword evidence="2" id="KW-0694">RNA-binding</keyword>
<dbReference type="EC" id="3.1.1.96" evidence="2"/>
<proteinExistence type="inferred from homology"/>
<dbReference type="InterPro" id="IPR003732">
    <property type="entry name" value="Daa-tRNA_deacyls_DTD"/>
</dbReference>
<organism evidence="3 4">
    <name type="scientific">Anaerosalibacter massiliensis</name>
    <dbReference type="NCBI Taxonomy" id="1347392"/>
    <lineage>
        <taxon>Bacteria</taxon>
        <taxon>Bacillati</taxon>
        <taxon>Bacillota</taxon>
        <taxon>Tissierellia</taxon>
        <taxon>Tissierellales</taxon>
        <taxon>Sporanaerobacteraceae</taxon>
        <taxon>Anaerosalibacter</taxon>
    </lineage>
</organism>
<dbReference type="Proteomes" id="UP001142078">
    <property type="component" value="Unassembled WGS sequence"/>
</dbReference>
<protein>
    <recommendedName>
        <fullName evidence="2">D-aminoacyl-tRNA deacylase</fullName>
        <shortName evidence="2">DTD</shortName>
        <ecNumber evidence="2">3.1.1.96</ecNumber>
    </recommendedName>
    <alternativeName>
        <fullName evidence="2">Gly-tRNA(Ala) deacylase</fullName>
        <ecNumber evidence="2">3.1.1.-</ecNumber>
    </alternativeName>
</protein>
<dbReference type="GO" id="GO:0106026">
    <property type="term" value="F:Gly-tRNA(Ala) deacylase activity"/>
    <property type="evidence" value="ECO:0007669"/>
    <property type="project" value="UniProtKB-UniRule"/>
</dbReference>
<keyword evidence="4" id="KW-1185">Reference proteome</keyword>
<keyword evidence="2 3" id="KW-0378">Hydrolase</keyword>
<comment type="subunit">
    <text evidence="2">Homodimer.</text>
</comment>
<dbReference type="NCBIfam" id="TIGR00256">
    <property type="entry name" value="D-aminoacyl-tRNA deacylase"/>
    <property type="match status" value="1"/>
</dbReference>
<dbReference type="GO" id="GO:0051500">
    <property type="term" value="F:D-tyrosyl-tRNA(Tyr) deacylase activity"/>
    <property type="evidence" value="ECO:0007669"/>
    <property type="project" value="TreeGrafter"/>
</dbReference>
<comment type="subcellular location">
    <subcellularLocation>
        <location evidence="2">Cytoplasm</location>
    </subcellularLocation>
</comment>
<comment type="function">
    <text evidence="2">An aminoacyl-tRNA editing enzyme that deacylates mischarged D-aminoacyl-tRNAs. Also deacylates mischarged glycyl-tRNA(Ala), protecting cells against glycine mischarging by AlaRS. Acts via tRNA-based rather than protein-based catalysis; rejects L-amino acids rather than detecting D-amino acids in the active site. By recycling D-aminoacyl-tRNA to D-amino acids and free tRNA molecules, this enzyme counteracts the toxicity associated with the formation of D-aminoacyl-tRNA entities in vivo and helps enforce protein L-homochirality.</text>
</comment>
<evidence type="ECO:0000313" key="4">
    <source>
        <dbReference type="Proteomes" id="UP001142078"/>
    </source>
</evidence>
<dbReference type="Gene3D" id="3.50.80.10">
    <property type="entry name" value="D-tyrosyl-tRNA(Tyr) deacylase"/>
    <property type="match status" value="1"/>
</dbReference>
<dbReference type="EMBL" id="JANJZL010000001">
    <property type="protein sequence ID" value="MCR2042532.1"/>
    <property type="molecule type" value="Genomic_DNA"/>
</dbReference>
<dbReference type="CDD" id="cd00563">
    <property type="entry name" value="Dtyr_deacylase"/>
    <property type="match status" value="1"/>
</dbReference>
<dbReference type="GO" id="GO:0000049">
    <property type="term" value="F:tRNA binding"/>
    <property type="evidence" value="ECO:0007669"/>
    <property type="project" value="UniProtKB-UniRule"/>
</dbReference>
<dbReference type="AlphaFoldDB" id="A0A9X2MCQ4"/>
<dbReference type="GO" id="GO:0019478">
    <property type="term" value="P:D-amino acid catabolic process"/>
    <property type="evidence" value="ECO:0007669"/>
    <property type="project" value="UniProtKB-UniRule"/>
</dbReference>
<dbReference type="HAMAP" id="MF_00518">
    <property type="entry name" value="Deacylase_Dtd"/>
    <property type="match status" value="1"/>
</dbReference>
<dbReference type="InterPro" id="IPR023509">
    <property type="entry name" value="DTD-like_sf"/>
</dbReference>
<sequence length="149" mass="16815">MRAVVQRVNYSSVTVDNKKIGEIDKGLLVFLGVGKEDTEEDLNYLVNKILGLRIFEDENEKMNLSLLDIKGELLVVSQFTLYGDARKGKRPSFTSSASPDMAEKLYRNFIEKSKKYDIKVKEGIFGADMKVSIENDGPVTILLDSKKNF</sequence>